<gene>
    <name evidence="1" type="ORF">A3L25_010805</name>
</gene>
<name>A0AAP9MZ82_PSEPU</name>
<protein>
    <submittedName>
        <fullName evidence="1">Uncharacterized protein</fullName>
    </submittedName>
</protein>
<dbReference type="AlphaFoldDB" id="A0AAP9MZ82"/>
<proteinExistence type="predicted"/>
<evidence type="ECO:0000313" key="1">
    <source>
        <dbReference type="EMBL" id="QJQ09886.1"/>
    </source>
</evidence>
<dbReference type="RefSeq" id="WP_063427003.1">
    <property type="nucleotide sequence ID" value="NZ_CP050951.1"/>
</dbReference>
<organism evidence="1 2">
    <name type="scientific">Pseudomonas putida</name>
    <name type="common">Arthrobacter siderocapsulatus</name>
    <dbReference type="NCBI Taxonomy" id="303"/>
    <lineage>
        <taxon>Bacteria</taxon>
        <taxon>Pseudomonadati</taxon>
        <taxon>Pseudomonadota</taxon>
        <taxon>Gammaproteobacteria</taxon>
        <taxon>Pseudomonadales</taxon>
        <taxon>Pseudomonadaceae</taxon>
        <taxon>Pseudomonas</taxon>
    </lineage>
</organism>
<sequence>MNTIHDVVKNESPTDVILFLTRGTGISHPHIDRLYTQNNWIHLGDCMALIELTRKMTSDGLIEQKAGGYVKGPKWSAPKFMLENKYTFNQS</sequence>
<reference evidence="1 2" key="1">
    <citation type="submission" date="2016-04" db="EMBL/GenBank/DDBJ databases">
        <authorList>
            <person name="Qiu J."/>
        </authorList>
    </citation>
    <scope>NUCLEOTIDE SEQUENCE [LARGE SCALE GENOMIC DNA]</scope>
    <source>
        <strain evidence="1 2">JQ581</strain>
    </source>
</reference>
<accession>A0AAP9MZ82</accession>
<reference evidence="1 2" key="2">
    <citation type="submission" date="2020-04" db="EMBL/GenBank/DDBJ databases">
        <title>Complete genome sequence of Pseudomonas putida strain JQ581.</title>
        <authorList>
            <person name="Mu Y."/>
        </authorList>
    </citation>
    <scope>NUCLEOTIDE SEQUENCE [LARGE SCALE GENOMIC DNA]</scope>
    <source>
        <strain evidence="1 2">JQ581</strain>
    </source>
</reference>
<dbReference type="EMBL" id="CP050951">
    <property type="protein sequence ID" value="QJQ09886.1"/>
    <property type="molecule type" value="Genomic_DNA"/>
</dbReference>
<dbReference type="Proteomes" id="UP000076857">
    <property type="component" value="Chromosome"/>
</dbReference>
<evidence type="ECO:0000313" key="2">
    <source>
        <dbReference type="Proteomes" id="UP000076857"/>
    </source>
</evidence>